<sequence>MPENSPNYGIQQSGGVSNVGNQAVGPHASAISHGQSFTAAPATGELMTQLMTLLEQHREEVPGSAVAVAEELQGELDSDEPDRGVIARTLERLNNMVRPVAPLVETVGELTRSVDSAFGG</sequence>
<dbReference type="Proteomes" id="UP001515943">
    <property type="component" value="Unassembled WGS sequence"/>
</dbReference>
<name>A0ABX1FFV7_9PSEU</name>
<protein>
    <submittedName>
        <fullName evidence="2">Uncharacterized protein</fullName>
    </submittedName>
</protein>
<accession>A0ABX1FFV7</accession>
<feature type="compositionally biased region" description="Polar residues" evidence="1">
    <location>
        <begin position="1"/>
        <end position="21"/>
    </location>
</feature>
<evidence type="ECO:0000313" key="2">
    <source>
        <dbReference type="EMBL" id="NKE57634.1"/>
    </source>
</evidence>
<feature type="region of interest" description="Disordered" evidence="1">
    <location>
        <begin position="1"/>
        <end position="36"/>
    </location>
</feature>
<comment type="caution">
    <text evidence="2">The sequence shown here is derived from an EMBL/GenBank/DDBJ whole genome shotgun (WGS) entry which is preliminary data.</text>
</comment>
<dbReference type="RefSeq" id="WP_167973557.1">
    <property type="nucleotide sequence ID" value="NZ_VSRL01000035.1"/>
</dbReference>
<gene>
    <name evidence="2" type="ORF">FXN61_12625</name>
</gene>
<evidence type="ECO:0000256" key="1">
    <source>
        <dbReference type="SAM" id="MobiDB-lite"/>
    </source>
</evidence>
<reference evidence="2 3" key="1">
    <citation type="submission" date="2019-08" db="EMBL/GenBank/DDBJ databases">
        <title>Lentzea from Indian Himalayas.</title>
        <authorList>
            <person name="Mandal S."/>
            <person name="Mallick Gupta A."/>
            <person name="Maiti P.K."/>
            <person name="Sarkar J."/>
            <person name="Mandal S."/>
        </authorList>
    </citation>
    <scope>NUCLEOTIDE SEQUENCE [LARGE SCALE GENOMIC DNA]</scope>
    <source>
        <strain evidence="2 3">PSKA42</strain>
    </source>
</reference>
<keyword evidence="3" id="KW-1185">Reference proteome</keyword>
<dbReference type="EMBL" id="VSRL01000035">
    <property type="protein sequence ID" value="NKE57634.1"/>
    <property type="molecule type" value="Genomic_DNA"/>
</dbReference>
<proteinExistence type="predicted"/>
<organism evidence="2 3">
    <name type="scientific">Lentzea indica</name>
    <dbReference type="NCBI Taxonomy" id="2604800"/>
    <lineage>
        <taxon>Bacteria</taxon>
        <taxon>Bacillati</taxon>
        <taxon>Actinomycetota</taxon>
        <taxon>Actinomycetes</taxon>
        <taxon>Pseudonocardiales</taxon>
        <taxon>Pseudonocardiaceae</taxon>
        <taxon>Lentzea</taxon>
    </lineage>
</organism>
<evidence type="ECO:0000313" key="3">
    <source>
        <dbReference type="Proteomes" id="UP001515943"/>
    </source>
</evidence>